<dbReference type="RefSeq" id="WP_066231530.1">
    <property type="nucleotide sequence ID" value="NZ_JARTFS010000009.1"/>
</dbReference>
<dbReference type="Proteomes" id="UP001342826">
    <property type="component" value="Unassembled WGS sequence"/>
</dbReference>
<keyword evidence="1" id="KW-1133">Transmembrane helix</keyword>
<keyword evidence="1" id="KW-0812">Transmembrane</keyword>
<accession>A0ABU6NYA8</accession>
<protein>
    <submittedName>
        <fullName evidence="2">Uncharacterized protein</fullName>
    </submittedName>
</protein>
<keyword evidence="1" id="KW-0472">Membrane</keyword>
<gene>
    <name evidence="2" type="ORF">P9271_12410</name>
</gene>
<organism evidence="2 3">
    <name type="scientific">Metabacillus fastidiosus</name>
    <dbReference type="NCBI Taxonomy" id="1458"/>
    <lineage>
        <taxon>Bacteria</taxon>
        <taxon>Bacillati</taxon>
        <taxon>Bacillota</taxon>
        <taxon>Bacilli</taxon>
        <taxon>Bacillales</taxon>
        <taxon>Bacillaceae</taxon>
        <taxon>Metabacillus</taxon>
    </lineage>
</organism>
<dbReference type="EMBL" id="JARTFS010000009">
    <property type="protein sequence ID" value="MED4402119.1"/>
    <property type="molecule type" value="Genomic_DNA"/>
</dbReference>
<name>A0ABU6NYA8_9BACI</name>
<feature type="transmembrane region" description="Helical" evidence="1">
    <location>
        <begin position="6"/>
        <end position="29"/>
    </location>
</feature>
<keyword evidence="3" id="KW-1185">Reference proteome</keyword>
<proteinExistence type="predicted"/>
<dbReference type="GeneID" id="301141844"/>
<evidence type="ECO:0000313" key="3">
    <source>
        <dbReference type="Proteomes" id="UP001342826"/>
    </source>
</evidence>
<evidence type="ECO:0000256" key="1">
    <source>
        <dbReference type="SAM" id="Phobius"/>
    </source>
</evidence>
<comment type="caution">
    <text evidence="2">The sequence shown here is derived from an EMBL/GenBank/DDBJ whole genome shotgun (WGS) entry which is preliminary data.</text>
</comment>
<reference evidence="2 3" key="1">
    <citation type="submission" date="2023-03" db="EMBL/GenBank/DDBJ databases">
        <title>Bacillus Genome Sequencing.</title>
        <authorList>
            <person name="Dunlap C."/>
        </authorList>
    </citation>
    <scope>NUCLEOTIDE SEQUENCE [LARGE SCALE GENOMIC DNA]</scope>
    <source>
        <strain evidence="2 3">NRS-1717</strain>
    </source>
</reference>
<evidence type="ECO:0000313" key="2">
    <source>
        <dbReference type="EMBL" id="MED4402119.1"/>
    </source>
</evidence>
<sequence>MTGVDAIIIYLVALGFIGLAPVAWDLFVVNRPSKWVPKQEWNIHTPLQKHIIQPQEEVHDWDELENIVNEKEENKNQHELLVTSDIPVFSADTISSQEPLHSIPTEDMMQNVNMLLDKITTPIVEDTTFSLHSESDMQPEMTIPDNNYFHFEEENISNSLLPINEYNMIEKKYGSEVANMITATPNFTQVEGFVTMIGKISEKNDQYFLEFNSERLRLIGNLPNYKGDIHIGEVFLVNGHYIDFETFNIESWVDPEMIQYGYEDNSNSRVM</sequence>